<evidence type="ECO:0000256" key="1">
    <source>
        <dbReference type="SAM" id="MobiDB-lite"/>
    </source>
</evidence>
<feature type="compositionally biased region" description="Acidic residues" evidence="1">
    <location>
        <begin position="96"/>
        <end position="113"/>
    </location>
</feature>
<feature type="region of interest" description="Disordered" evidence="1">
    <location>
        <begin position="1"/>
        <end position="25"/>
    </location>
</feature>
<keyword evidence="3" id="KW-1185">Reference proteome</keyword>
<dbReference type="AlphaFoldDB" id="A0AA39VNN0"/>
<dbReference type="Proteomes" id="UP001168877">
    <property type="component" value="Unassembled WGS sequence"/>
</dbReference>
<reference evidence="2" key="1">
    <citation type="journal article" date="2022" name="Plant J.">
        <title>Strategies of tolerance reflected in two North American maple genomes.</title>
        <authorList>
            <person name="McEvoy S.L."/>
            <person name="Sezen U.U."/>
            <person name="Trouern-Trend A."/>
            <person name="McMahon S.M."/>
            <person name="Schaberg P.G."/>
            <person name="Yang J."/>
            <person name="Wegrzyn J.L."/>
            <person name="Swenson N.G."/>
        </authorList>
    </citation>
    <scope>NUCLEOTIDE SEQUENCE</scope>
    <source>
        <strain evidence="2">NS2018</strain>
    </source>
</reference>
<reference evidence="2" key="2">
    <citation type="submission" date="2023-06" db="EMBL/GenBank/DDBJ databases">
        <authorList>
            <person name="Swenson N.G."/>
            <person name="Wegrzyn J.L."/>
            <person name="Mcevoy S.L."/>
        </authorList>
    </citation>
    <scope>NUCLEOTIDE SEQUENCE</scope>
    <source>
        <strain evidence="2">NS2018</strain>
        <tissue evidence="2">Leaf</tissue>
    </source>
</reference>
<evidence type="ECO:0000313" key="3">
    <source>
        <dbReference type="Proteomes" id="UP001168877"/>
    </source>
</evidence>
<comment type="caution">
    <text evidence="2">The sequence shown here is derived from an EMBL/GenBank/DDBJ whole genome shotgun (WGS) entry which is preliminary data.</text>
</comment>
<evidence type="ECO:0000313" key="2">
    <source>
        <dbReference type="EMBL" id="KAK0586647.1"/>
    </source>
</evidence>
<sequence>MIRSRHRVAASGGKRTTNGCSTKLGEQGFSEGLVRPWLENEYVKAYYDALLKKQQELEEAVTKQREFSNAPISDALSEAPVAGNVSETYKVNDLNVEAEDSEEDEDDIDWEEG</sequence>
<name>A0AA39VNN0_ACESA</name>
<protein>
    <submittedName>
        <fullName evidence="2">Uncharacterized protein</fullName>
    </submittedName>
</protein>
<proteinExistence type="predicted"/>
<dbReference type="EMBL" id="JAUESC010000382">
    <property type="protein sequence ID" value="KAK0586647.1"/>
    <property type="molecule type" value="Genomic_DNA"/>
</dbReference>
<organism evidence="2 3">
    <name type="scientific">Acer saccharum</name>
    <name type="common">Sugar maple</name>
    <dbReference type="NCBI Taxonomy" id="4024"/>
    <lineage>
        <taxon>Eukaryota</taxon>
        <taxon>Viridiplantae</taxon>
        <taxon>Streptophyta</taxon>
        <taxon>Embryophyta</taxon>
        <taxon>Tracheophyta</taxon>
        <taxon>Spermatophyta</taxon>
        <taxon>Magnoliopsida</taxon>
        <taxon>eudicotyledons</taxon>
        <taxon>Gunneridae</taxon>
        <taxon>Pentapetalae</taxon>
        <taxon>rosids</taxon>
        <taxon>malvids</taxon>
        <taxon>Sapindales</taxon>
        <taxon>Sapindaceae</taxon>
        <taxon>Hippocastanoideae</taxon>
        <taxon>Acereae</taxon>
        <taxon>Acer</taxon>
    </lineage>
</organism>
<gene>
    <name evidence="2" type="ORF">LWI29_010206</name>
</gene>
<accession>A0AA39VNN0</accession>
<feature type="region of interest" description="Disordered" evidence="1">
    <location>
        <begin position="90"/>
        <end position="113"/>
    </location>
</feature>